<dbReference type="InterPro" id="IPR036866">
    <property type="entry name" value="RibonucZ/Hydroxyglut_hydro"/>
</dbReference>
<gene>
    <name evidence="1" type="ORF">C7B46_11475</name>
</gene>
<dbReference type="SUPFAM" id="SSF56281">
    <property type="entry name" value="Metallo-hydrolase/oxidoreductase"/>
    <property type="match status" value="1"/>
</dbReference>
<evidence type="ECO:0000313" key="2">
    <source>
        <dbReference type="Proteomes" id="UP000242972"/>
    </source>
</evidence>
<accession>A0A2T2XF14</accession>
<sequence length="214" mass="23629">MFSPVQPKVWRWETPDPEDHWVMIGHLLQEGDHVVLVDPPMVPKLTEALMVLGGVSAIILTTHDHTRGARYVSEMFSCPVYVPVQANAERIDQAGIKNTLLYDETTLLPAGLKAYRCQVEPPMWQDASHPYLDEMMLVTLTGAVACGDIVMGSADGRLWGCPEGFNNPADLQKVFASLNTFKRILPPSVDTLLSAHGIDIVGDLQSQLQQRLAN</sequence>
<dbReference type="EMBL" id="PXYW01000027">
    <property type="protein sequence ID" value="PSR33101.1"/>
    <property type="molecule type" value="Genomic_DNA"/>
</dbReference>
<comment type="caution">
    <text evidence="1">The sequence shown here is derived from an EMBL/GenBank/DDBJ whole genome shotgun (WGS) entry which is preliminary data.</text>
</comment>
<dbReference type="AlphaFoldDB" id="A0A2T2XF14"/>
<reference evidence="1 2" key="1">
    <citation type="journal article" date="2014" name="BMC Genomics">
        <title>Comparison of environmental and isolate Sulfobacillus genomes reveals diverse carbon, sulfur, nitrogen, and hydrogen metabolisms.</title>
        <authorList>
            <person name="Justice N.B."/>
            <person name="Norman A."/>
            <person name="Brown C.T."/>
            <person name="Singh A."/>
            <person name="Thomas B.C."/>
            <person name="Banfield J.F."/>
        </authorList>
    </citation>
    <scope>NUCLEOTIDE SEQUENCE [LARGE SCALE GENOMIC DNA]</scope>
    <source>
        <strain evidence="1">AMDSBA4</strain>
    </source>
</reference>
<proteinExistence type="predicted"/>
<evidence type="ECO:0000313" key="1">
    <source>
        <dbReference type="EMBL" id="PSR33101.1"/>
    </source>
</evidence>
<evidence type="ECO:0008006" key="3">
    <source>
        <dbReference type="Google" id="ProtNLM"/>
    </source>
</evidence>
<dbReference type="Proteomes" id="UP000242972">
    <property type="component" value="Unassembled WGS sequence"/>
</dbReference>
<organism evidence="1 2">
    <name type="scientific">Sulfobacillus benefaciens</name>
    <dbReference type="NCBI Taxonomy" id="453960"/>
    <lineage>
        <taxon>Bacteria</taxon>
        <taxon>Bacillati</taxon>
        <taxon>Bacillota</taxon>
        <taxon>Clostridia</taxon>
        <taxon>Eubacteriales</taxon>
        <taxon>Clostridiales Family XVII. Incertae Sedis</taxon>
        <taxon>Sulfobacillus</taxon>
    </lineage>
</organism>
<name>A0A2T2XF14_9FIRM</name>
<protein>
    <recommendedName>
        <fullName evidence="3">Metallo-beta-lactamase domain-containing protein</fullName>
    </recommendedName>
</protein>
<dbReference type="Gene3D" id="3.60.15.10">
    <property type="entry name" value="Ribonuclease Z/Hydroxyacylglutathione hydrolase-like"/>
    <property type="match status" value="1"/>
</dbReference>